<dbReference type="InterPro" id="IPR007061">
    <property type="entry name" value="MST-like"/>
</dbReference>
<proteinExistence type="predicted"/>
<dbReference type="SUPFAM" id="SSF109854">
    <property type="entry name" value="DinB/YfiT-like putative metalloenzymes"/>
    <property type="match status" value="1"/>
</dbReference>
<dbReference type="Pfam" id="PF04978">
    <property type="entry name" value="MST"/>
    <property type="match status" value="1"/>
</dbReference>
<dbReference type="KEGG" id="req:REQ_07600"/>
<dbReference type="Proteomes" id="UP001154400">
    <property type="component" value="Chromosome"/>
</dbReference>
<evidence type="ECO:0008006" key="3">
    <source>
        <dbReference type="Google" id="ProtNLM"/>
    </source>
</evidence>
<dbReference type="AlphaFoldDB" id="A0A3S5Y2X6"/>
<gene>
    <name evidence="1" type="ordered locus">REQ_07600</name>
</gene>
<evidence type="ECO:0000313" key="1">
    <source>
        <dbReference type="EMBL" id="CBH46876.1"/>
    </source>
</evidence>
<reference evidence="1" key="1">
    <citation type="journal article" date="2010" name="PLoS Genet.">
        <title>The genome of a pathogenic rhodococcus: cooptive virulence underpinned by key gene acquisitions.</title>
        <authorList>
            <person name="Letek M."/>
            <person name="Gonzalez P."/>
            <person name="Macarthur I."/>
            <person name="Rodriguez H."/>
            <person name="Freeman T.C."/>
            <person name="Valero-Rello A."/>
            <person name="Blanco M."/>
            <person name="Buckley T."/>
            <person name="Cherevach I."/>
            <person name="Fahey R."/>
            <person name="Hapeshi A."/>
            <person name="Holdstock J."/>
            <person name="Leadon D."/>
            <person name="Navas J."/>
            <person name="Ocampo A."/>
            <person name="Quail M.A."/>
            <person name="Sanders M."/>
            <person name="Scortti M.M."/>
            <person name="Prescott J.F."/>
            <person name="Fogarty U."/>
            <person name="Meijer W.G."/>
            <person name="Parkhill J."/>
            <person name="Bentley S.D."/>
            <person name="Vazquez-Boland J.A."/>
        </authorList>
    </citation>
    <scope>NUCLEOTIDE SEQUENCE [LARGE SCALE GENOMIC DNA]</scope>
    <source>
        <strain evidence="1 2">103S</strain>
    </source>
</reference>
<dbReference type="InterPro" id="IPR034660">
    <property type="entry name" value="DinB/YfiT-like"/>
</dbReference>
<accession>A0A3S5Y2X6</accession>
<dbReference type="Gene3D" id="1.20.120.450">
    <property type="entry name" value="dinb family like domain"/>
    <property type="match status" value="1"/>
</dbReference>
<protein>
    <recommendedName>
        <fullName evidence="3">DinB family protein</fullName>
    </recommendedName>
</protein>
<sequence length="148" mass="16080">MVSVADESLAAIQAILSDMTAEQANRVPDLPGANSPYAIGAHCVGMADYWGGSLIAGLRIPRDRDSEFRAHGDPQQLCAELTRIRNELPQHVAIALTEGVRDRTPAGTTRGDTARTASATWMLLHIVRELSQHLGQLEIIRDVLSTDR</sequence>
<evidence type="ECO:0000313" key="2">
    <source>
        <dbReference type="Proteomes" id="UP000006892"/>
    </source>
</evidence>
<name>A0A3S5Y2X6_RHOH1</name>
<dbReference type="EMBL" id="FN563149">
    <property type="protein sequence ID" value="CBH46876.1"/>
    <property type="molecule type" value="Genomic_DNA"/>
</dbReference>
<organism evidence="1">
    <name type="scientific">Rhodococcus hoagii (strain 103S)</name>
    <name type="common">Rhodococcus equi</name>
    <dbReference type="NCBI Taxonomy" id="685727"/>
    <lineage>
        <taxon>Bacteria</taxon>
        <taxon>Bacillati</taxon>
        <taxon>Actinomycetota</taxon>
        <taxon>Actinomycetes</taxon>
        <taxon>Mycobacteriales</taxon>
        <taxon>Nocardiaceae</taxon>
        <taxon>Prescottella</taxon>
    </lineage>
</organism>